<dbReference type="EMBL" id="CP074371">
    <property type="protein sequence ID" value="QVI21002.1"/>
    <property type="molecule type" value="Genomic_DNA"/>
</dbReference>
<feature type="region of interest" description="Disordered" evidence="1">
    <location>
        <begin position="267"/>
        <end position="294"/>
    </location>
</feature>
<name>A0ABX8CM37_9NOCA</name>
<sequence length="294" mass="32217">MRNPRQQAHDPALRTSLDRREQHRRLIRALLPEMAPGTVVSHQSAAVLYGTTLWRTPLDRVCVTRNRRGGGRTRPFAKVHGSPVDSAVEIDGFAVTTPARTVVDLALTLPFEAAVAAGDALAGMFGLGAAELGEELARAKGRYGIGQAKQVIAMLDGRSQSIGESLSRTMIHQHALPLPSSQGNVLTSDGRFVARVDFYYESAGVLCEFDGPTEYGRLLGPGQDFATTVGRERTRETYLRALGFEVVRWTWDDLIRDRAARRLRAALSRSRPRPDGHIEPAPALPTRPALIHTL</sequence>
<gene>
    <name evidence="2" type="ORF">KHQ06_33920</name>
</gene>
<accession>A0ABX8CM37</accession>
<evidence type="ECO:0008006" key="4">
    <source>
        <dbReference type="Google" id="ProtNLM"/>
    </source>
</evidence>
<organism evidence="2 3">
    <name type="scientific">Nocardia tengchongensis</name>
    <dbReference type="NCBI Taxonomy" id="2055889"/>
    <lineage>
        <taxon>Bacteria</taxon>
        <taxon>Bacillati</taxon>
        <taxon>Actinomycetota</taxon>
        <taxon>Actinomycetes</taxon>
        <taxon>Mycobacteriales</taxon>
        <taxon>Nocardiaceae</taxon>
        <taxon>Nocardia</taxon>
    </lineage>
</organism>
<evidence type="ECO:0000256" key="1">
    <source>
        <dbReference type="SAM" id="MobiDB-lite"/>
    </source>
</evidence>
<evidence type="ECO:0000313" key="2">
    <source>
        <dbReference type="EMBL" id="QVI21002.1"/>
    </source>
</evidence>
<keyword evidence="3" id="KW-1185">Reference proteome</keyword>
<protein>
    <recommendedName>
        <fullName evidence="4">DUF559 domain-containing protein</fullName>
    </recommendedName>
</protein>
<dbReference type="Proteomes" id="UP000683310">
    <property type="component" value="Chromosome"/>
</dbReference>
<reference evidence="2 3" key="1">
    <citation type="submission" date="2021-04" db="EMBL/GenBank/DDBJ databases">
        <title>Nocardia tengchongensis.</title>
        <authorList>
            <person name="Zhuang k."/>
            <person name="Ran Y."/>
            <person name="Li W."/>
        </authorList>
    </citation>
    <scope>NUCLEOTIDE SEQUENCE [LARGE SCALE GENOMIC DNA]</scope>
    <source>
        <strain evidence="2 3">CFH S0057</strain>
    </source>
</reference>
<proteinExistence type="predicted"/>
<evidence type="ECO:0000313" key="3">
    <source>
        <dbReference type="Proteomes" id="UP000683310"/>
    </source>
</evidence>